<evidence type="ECO:0000313" key="9">
    <source>
        <dbReference type="EMBL" id="KAL1636240.1"/>
    </source>
</evidence>
<feature type="region of interest" description="Disordered" evidence="7">
    <location>
        <begin position="1"/>
        <end position="46"/>
    </location>
</feature>
<dbReference type="SUPFAM" id="SSF103473">
    <property type="entry name" value="MFS general substrate transporter"/>
    <property type="match status" value="2"/>
</dbReference>
<keyword evidence="10" id="KW-1185">Reference proteome</keyword>
<feature type="compositionally biased region" description="Polar residues" evidence="7">
    <location>
        <begin position="1"/>
        <end position="10"/>
    </location>
</feature>
<evidence type="ECO:0000256" key="4">
    <source>
        <dbReference type="ARBA" id="ARBA00022692"/>
    </source>
</evidence>
<feature type="transmembrane region" description="Helical" evidence="8">
    <location>
        <begin position="93"/>
        <end position="112"/>
    </location>
</feature>
<evidence type="ECO:0008006" key="11">
    <source>
        <dbReference type="Google" id="ProtNLM"/>
    </source>
</evidence>
<evidence type="ECO:0000256" key="1">
    <source>
        <dbReference type="ARBA" id="ARBA00004651"/>
    </source>
</evidence>
<dbReference type="PANTHER" id="PTHR23502">
    <property type="entry name" value="MAJOR FACILITATOR SUPERFAMILY"/>
    <property type="match status" value="1"/>
</dbReference>
<feature type="transmembrane region" description="Helical" evidence="8">
    <location>
        <begin position="185"/>
        <end position="204"/>
    </location>
</feature>
<dbReference type="Gene3D" id="1.20.1250.20">
    <property type="entry name" value="MFS general substrate transporter like domains"/>
    <property type="match status" value="1"/>
</dbReference>
<feature type="compositionally biased region" description="Polar residues" evidence="7">
    <location>
        <begin position="23"/>
        <end position="41"/>
    </location>
</feature>
<comment type="subcellular location">
    <subcellularLocation>
        <location evidence="1">Cell membrane</location>
        <topology evidence="1">Multi-pass membrane protein</topology>
    </subcellularLocation>
</comment>
<comment type="caution">
    <text evidence="9">The sequence shown here is derived from an EMBL/GenBank/DDBJ whole genome shotgun (WGS) entry which is preliminary data.</text>
</comment>
<reference evidence="9 10" key="1">
    <citation type="submission" date="2024-02" db="EMBL/GenBank/DDBJ databases">
        <title>De novo assembly and annotation of 12 fungi associated with fruit tree decline syndrome in Ontario, Canada.</title>
        <authorList>
            <person name="Sulman M."/>
            <person name="Ellouze W."/>
            <person name="Ilyukhin E."/>
        </authorList>
    </citation>
    <scope>NUCLEOTIDE SEQUENCE [LARGE SCALE GENOMIC DNA]</scope>
    <source>
        <strain evidence="9 10">M1-105</strain>
    </source>
</reference>
<evidence type="ECO:0000256" key="2">
    <source>
        <dbReference type="ARBA" id="ARBA00022448"/>
    </source>
</evidence>
<keyword evidence="6 8" id="KW-0472">Membrane</keyword>
<keyword evidence="5 8" id="KW-1133">Transmembrane helix</keyword>
<keyword evidence="4 8" id="KW-0812">Transmembrane</keyword>
<feature type="transmembrane region" description="Helical" evidence="8">
    <location>
        <begin position="118"/>
        <end position="138"/>
    </location>
</feature>
<organism evidence="9 10">
    <name type="scientific">Neofusicoccum ribis</name>
    <dbReference type="NCBI Taxonomy" id="45134"/>
    <lineage>
        <taxon>Eukaryota</taxon>
        <taxon>Fungi</taxon>
        <taxon>Dikarya</taxon>
        <taxon>Ascomycota</taxon>
        <taxon>Pezizomycotina</taxon>
        <taxon>Dothideomycetes</taxon>
        <taxon>Dothideomycetes incertae sedis</taxon>
        <taxon>Botryosphaeriales</taxon>
        <taxon>Botryosphaeriaceae</taxon>
        <taxon>Neofusicoccum</taxon>
    </lineage>
</organism>
<sequence length="412" mass="43681">MGGPGTQETAAESMDPALAPIPRTSTSHDGQPSRETSNIQLDETEEPLSWPASKKWLCTIVVVAMTATIGFCSSIHTAAIADIAKSFNCSRTVATLGVSTFLLGFATGPLIFGPLSEVDYWIVAIISGLSYIAMLAVLPETYTPVLLAKKRARLAGRQPADSPSPKIDYYTTLTRPWVMLFTEPILFLLSLYMAFCYGILYLDFTAYPIVFSTTRGWPPSLSGLSFLGIGLGMALSTACSPLINRVHTHYAAKLSSPLSPSSPPEARLPHLIPLAPLIPGALFWFARTAAPPQHWAQPVAAGVPFGAGVAALFLAIAAYLTDCYGRRYAASALAAAAVLRSLFGAAFPLFGPAVYGALGVEWAGCVLWCFGWRWLTRVFKGVRGVGVGAVAVGILCLGPVVEGEEPVLPQGG</sequence>
<dbReference type="InterPro" id="IPR036259">
    <property type="entry name" value="MFS_trans_sf"/>
</dbReference>
<feature type="transmembrane region" description="Helical" evidence="8">
    <location>
        <begin position="224"/>
        <end position="247"/>
    </location>
</feature>
<keyword evidence="3" id="KW-1003">Cell membrane</keyword>
<dbReference type="Proteomes" id="UP001521116">
    <property type="component" value="Unassembled WGS sequence"/>
</dbReference>
<evidence type="ECO:0000256" key="5">
    <source>
        <dbReference type="ARBA" id="ARBA00022989"/>
    </source>
</evidence>
<evidence type="ECO:0000256" key="3">
    <source>
        <dbReference type="ARBA" id="ARBA00022475"/>
    </source>
</evidence>
<protein>
    <recommendedName>
        <fullName evidence="11">Major facilitator superfamily transporter</fullName>
    </recommendedName>
</protein>
<evidence type="ECO:0000256" key="7">
    <source>
        <dbReference type="SAM" id="MobiDB-lite"/>
    </source>
</evidence>
<proteinExistence type="predicted"/>
<feature type="transmembrane region" description="Helical" evidence="8">
    <location>
        <begin position="382"/>
        <end position="401"/>
    </location>
</feature>
<keyword evidence="2" id="KW-0813">Transport</keyword>
<evidence type="ECO:0000256" key="6">
    <source>
        <dbReference type="ARBA" id="ARBA00023136"/>
    </source>
</evidence>
<accession>A0ABR3T9P7</accession>
<gene>
    <name evidence="9" type="ORF">SLS56_001219</name>
</gene>
<feature type="transmembrane region" description="Helical" evidence="8">
    <location>
        <begin position="298"/>
        <end position="321"/>
    </location>
</feature>
<dbReference type="Gene3D" id="1.20.1720.10">
    <property type="entry name" value="Multidrug resistance protein D"/>
    <property type="match status" value="1"/>
</dbReference>
<evidence type="ECO:0000313" key="10">
    <source>
        <dbReference type="Proteomes" id="UP001521116"/>
    </source>
</evidence>
<feature type="transmembrane region" description="Helical" evidence="8">
    <location>
        <begin position="56"/>
        <end position="81"/>
    </location>
</feature>
<dbReference type="EMBL" id="JAJVDC020000007">
    <property type="protein sequence ID" value="KAL1636240.1"/>
    <property type="molecule type" value="Genomic_DNA"/>
</dbReference>
<evidence type="ECO:0000256" key="8">
    <source>
        <dbReference type="SAM" id="Phobius"/>
    </source>
</evidence>
<dbReference type="PANTHER" id="PTHR23502:SF186">
    <property type="entry name" value="MAJOR FACILITATOR SUPERFAMILY (MFS) PROFILE DOMAIN-CONTAINING PROTEIN"/>
    <property type="match status" value="1"/>
</dbReference>
<feature type="transmembrane region" description="Helical" evidence="8">
    <location>
        <begin position="353"/>
        <end position="375"/>
    </location>
</feature>
<name>A0ABR3T9P7_9PEZI</name>